<feature type="non-terminal residue" evidence="3">
    <location>
        <position position="1"/>
    </location>
</feature>
<organism evidence="3 4">
    <name type="scientific">Canariomyces notabilis</name>
    <dbReference type="NCBI Taxonomy" id="2074819"/>
    <lineage>
        <taxon>Eukaryota</taxon>
        <taxon>Fungi</taxon>
        <taxon>Dikarya</taxon>
        <taxon>Ascomycota</taxon>
        <taxon>Pezizomycotina</taxon>
        <taxon>Sordariomycetes</taxon>
        <taxon>Sordariomycetidae</taxon>
        <taxon>Sordariales</taxon>
        <taxon>Chaetomiaceae</taxon>
        <taxon>Canariomyces</taxon>
    </lineage>
</organism>
<feature type="compositionally biased region" description="Basic and acidic residues" evidence="1">
    <location>
        <begin position="199"/>
        <end position="209"/>
    </location>
</feature>
<keyword evidence="4" id="KW-1185">Reference proteome</keyword>
<dbReference type="Pfam" id="PF13259">
    <property type="entry name" value="clamp_Gag1-like"/>
    <property type="match status" value="1"/>
</dbReference>
<dbReference type="Proteomes" id="UP001302812">
    <property type="component" value="Unassembled WGS sequence"/>
</dbReference>
<comment type="caution">
    <text evidence="3">The sequence shown here is derived from an EMBL/GenBank/DDBJ whole genome shotgun (WGS) entry which is preliminary data.</text>
</comment>
<feature type="compositionally biased region" description="Polar residues" evidence="1">
    <location>
        <begin position="347"/>
        <end position="363"/>
    </location>
</feature>
<evidence type="ECO:0000256" key="1">
    <source>
        <dbReference type="SAM" id="MobiDB-lite"/>
    </source>
</evidence>
<feature type="compositionally biased region" description="Low complexity" evidence="1">
    <location>
        <begin position="327"/>
        <end position="339"/>
    </location>
</feature>
<protein>
    <recommendedName>
        <fullName evidence="2">Gag1-like clamp domain-containing protein</fullName>
    </recommendedName>
</protein>
<evidence type="ECO:0000313" key="3">
    <source>
        <dbReference type="EMBL" id="KAK4111149.1"/>
    </source>
</evidence>
<feature type="compositionally biased region" description="Low complexity" evidence="1">
    <location>
        <begin position="458"/>
        <end position="480"/>
    </location>
</feature>
<proteinExistence type="predicted"/>
<dbReference type="InterPro" id="IPR025124">
    <property type="entry name" value="Gag1-like_clamp"/>
</dbReference>
<feature type="region of interest" description="Disordered" evidence="1">
    <location>
        <begin position="448"/>
        <end position="595"/>
    </location>
</feature>
<dbReference type="AlphaFoldDB" id="A0AAN6TB70"/>
<feature type="region of interest" description="Disordered" evidence="1">
    <location>
        <begin position="277"/>
        <end position="296"/>
    </location>
</feature>
<feature type="region of interest" description="Disordered" evidence="1">
    <location>
        <begin position="302"/>
        <end position="365"/>
    </location>
</feature>
<gene>
    <name evidence="3" type="ORF">N656DRAFT_712640</name>
</gene>
<dbReference type="EMBL" id="MU853347">
    <property type="protein sequence ID" value="KAK4111149.1"/>
    <property type="molecule type" value="Genomic_DNA"/>
</dbReference>
<accession>A0AAN6TB70</accession>
<evidence type="ECO:0000313" key="4">
    <source>
        <dbReference type="Proteomes" id="UP001302812"/>
    </source>
</evidence>
<name>A0AAN6TB70_9PEZI</name>
<feature type="domain" description="Gag1-like clamp" evidence="2">
    <location>
        <begin position="224"/>
        <end position="433"/>
    </location>
</feature>
<feature type="compositionally biased region" description="Polar residues" evidence="1">
    <location>
        <begin position="306"/>
        <end position="317"/>
    </location>
</feature>
<dbReference type="PANTHER" id="PTHR28065:SF1">
    <property type="entry name" value="DUF4050 DOMAIN-CONTAINING PROTEIN"/>
    <property type="match status" value="1"/>
</dbReference>
<feature type="region of interest" description="Disordered" evidence="1">
    <location>
        <begin position="132"/>
        <end position="248"/>
    </location>
</feature>
<reference evidence="3" key="1">
    <citation type="journal article" date="2023" name="Mol. Phylogenet. Evol.">
        <title>Genome-scale phylogeny and comparative genomics of the fungal order Sordariales.</title>
        <authorList>
            <person name="Hensen N."/>
            <person name="Bonometti L."/>
            <person name="Westerberg I."/>
            <person name="Brannstrom I.O."/>
            <person name="Guillou S."/>
            <person name="Cros-Aarteil S."/>
            <person name="Calhoun S."/>
            <person name="Haridas S."/>
            <person name="Kuo A."/>
            <person name="Mondo S."/>
            <person name="Pangilinan J."/>
            <person name="Riley R."/>
            <person name="LaButti K."/>
            <person name="Andreopoulos B."/>
            <person name="Lipzen A."/>
            <person name="Chen C."/>
            <person name="Yan M."/>
            <person name="Daum C."/>
            <person name="Ng V."/>
            <person name="Clum A."/>
            <person name="Steindorff A."/>
            <person name="Ohm R.A."/>
            <person name="Martin F."/>
            <person name="Silar P."/>
            <person name="Natvig D.O."/>
            <person name="Lalanne C."/>
            <person name="Gautier V."/>
            <person name="Ament-Velasquez S.L."/>
            <person name="Kruys A."/>
            <person name="Hutchinson M.I."/>
            <person name="Powell A.J."/>
            <person name="Barry K."/>
            <person name="Miller A.N."/>
            <person name="Grigoriev I.V."/>
            <person name="Debuchy R."/>
            <person name="Gladieux P."/>
            <person name="Hiltunen Thoren M."/>
            <person name="Johannesson H."/>
        </authorList>
    </citation>
    <scope>NUCLEOTIDE SEQUENCE</scope>
    <source>
        <strain evidence="3">CBS 508.74</strain>
    </source>
</reference>
<sequence length="595" mass="63670">LDQPGLLDQDIITPLGLATPHNHLQGPASGAYINAPPSPVAREVSGGDHDLTAGPLDRTSSTMIFSDLYKSPRSPLTKLRNSLPHAVPPPTDFDADLVSKDKGKQKEAVRRHLAAKVRNDWEFVWPVAVRSQPARTKVSERNASPSSAPAVPVQDGMGQRSADVAAATEFADGEATRDPGEEADSESEAESVYSTISEDPARFRPRAEWTSDLSDDEEDQDPVSPYRTATQGSVGNAVRTSLETKRTRRRRAVREEAAWNEGLACFEARRNAWTGARTVRVKPKPPTPASPSSTRRLFWRHHRTESSSSHDPSTVSGSPPAATSPLQATTTRTSQQTDTLSEPDSAKSATAVQRTSSRDSTGQPVLYPVKTLIPIPPPLLPPQNPMRASVTPSMYGSLYDKVVVQSLQPSCPVNLADMLRACVVGWKRDGEWPPKSSYPATIHISSPAEVLASRQRKAQQQQQANAARKQPQQQQQSSNPVATATTSKRMSLVGLLSGVGGGAGGSKPASQPKEDAEQGRGNTTQHGLSHTRSHSHSHSDEAGGGVGSSSKTSFRRSLHKVFSLGHQHSNSSHHHNAGAPLSPSAAAPPPSTKGC</sequence>
<dbReference type="GeneID" id="89935957"/>
<dbReference type="RefSeq" id="XP_064668719.1">
    <property type="nucleotide sequence ID" value="XM_064811832.1"/>
</dbReference>
<feature type="compositionally biased region" description="Pro residues" evidence="1">
    <location>
        <begin position="586"/>
        <end position="595"/>
    </location>
</feature>
<evidence type="ECO:0000259" key="2">
    <source>
        <dbReference type="Pfam" id="PF13259"/>
    </source>
</evidence>
<dbReference type="InterPro" id="IPR053274">
    <property type="entry name" value="Fluconazole_resistance"/>
</dbReference>
<dbReference type="PANTHER" id="PTHR28065">
    <property type="entry name" value="FREQUENIN"/>
    <property type="match status" value="1"/>
</dbReference>
<reference evidence="3" key="2">
    <citation type="submission" date="2023-05" db="EMBL/GenBank/DDBJ databases">
        <authorList>
            <consortium name="Lawrence Berkeley National Laboratory"/>
            <person name="Steindorff A."/>
            <person name="Hensen N."/>
            <person name="Bonometti L."/>
            <person name="Westerberg I."/>
            <person name="Brannstrom I.O."/>
            <person name="Guillou S."/>
            <person name="Cros-Aarteil S."/>
            <person name="Calhoun S."/>
            <person name="Haridas S."/>
            <person name="Kuo A."/>
            <person name="Mondo S."/>
            <person name="Pangilinan J."/>
            <person name="Riley R."/>
            <person name="Labutti K."/>
            <person name="Andreopoulos B."/>
            <person name="Lipzen A."/>
            <person name="Chen C."/>
            <person name="Yanf M."/>
            <person name="Daum C."/>
            <person name="Ng V."/>
            <person name="Clum A."/>
            <person name="Ohm R."/>
            <person name="Martin F."/>
            <person name="Silar P."/>
            <person name="Natvig D."/>
            <person name="Lalanne C."/>
            <person name="Gautier V."/>
            <person name="Ament-Velasquez S.L."/>
            <person name="Kruys A."/>
            <person name="Hutchinson M.I."/>
            <person name="Powell A.J."/>
            <person name="Barry K."/>
            <person name="Miller A.N."/>
            <person name="Grigoriev I.V."/>
            <person name="Debuchy R."/>
            <person name="Gladieux P."/>
            <person name="Thoren M.H."/>
            <person name="Johannesson H."/>
        </authorList>
    </citation>
    <scope>NUCLEOTIDE SEQUENCE</scope>
    <source>
        <strain evidence="3">CBS 508.74</strain>
    </source>
</reference>